<keyword evidence="1" id="KW-1133">Transmembrane helix</keyword>
<keyword evidence="1" id="KW-0472">Membrane</keyword>
<feature type="transmembrane region" description="Helical" evidence="1">
    <location>
        <begin position="153"/>
        <end position="177"/>
    </location>
</feature>
<keyword evidence="1" id="KW-0812">Transmembrane</keyword>
<evidence type="ECO:0000313" key="2">
    <source>
        <dbReference type="EMBL" id="CAD9861442.1"/>
    </source>
</evidence>
<proteinExistence type="predicted"/>
<dbReference type="AlphaFoldDB" id="A0A7S2Y004"/>
<organism evidence="2">
    <name type="scientific">Fibrocapsa japonica</name>
    <dbReference type="NCBI Taxonomy" id="94617"/>
    <lineage>
        <taxon>Eukaryota</taxon>
        <taxon>Sar</taxon>
        <taxon>Stramenopiles</taxon>
        <taxon>Ochrophyta</taxon>
        <taxon>Raphidophyceae</taxon>
        <taxon>Chattonellales</taxon>
        <taxon>Chattonellaceae</taxon>
        <taxon>Fibrocapsa</taxon>
    </lineage>
</organism>
<dbReference type="EMBL" id="HBHR01008198">
    <property type="protein sequence ID" value="CAD9861442.1"/>
    <property type="molecule type" value="Transcribed_RNA"/>
</dbReference>
<reference evidence="2" key="1">
    <citation type="submission" date="2021-01" db="EMBL/GenBank/DDBJ databases">
        <authorList>
            <person name="Corre E."/>
            <person name="Pelletier E."/>
            <person name="Niang G."/>
            <person name="Scheremetjew M."/>
            <person name="Finn R."/>
            <person name="Kale V."/>
            <person name="Holt S."/>
            <person name="Cochrane G."/>
            <person name="Meng A."/>
            <person name="Brown T."/>
            <person name="Cohen L."/>
        </authorList>
    </citation>
    <scope>NUCLEOTIDE SEQUENCE</scope>
    <source>
        <strain evidence="2">CCMP1661</strain>
    </source>
</reference>
<protein>
    <submittedName>
        <fullName evidence="2">Uncharacterized protein</fullName>
    </submittedName>
</protein>
<accession>A0A7S2Y004</accession>
<evidence type="ECO:0000256" key="1">
    <source>
        <dbReference type="SAM" id="Phobius"/>
    </source>
</evidence>
<gene>
    <name evidence="2" type="ORF">FJAP1339_LOCUS3964</name>
</gene>
<sequence length="216" mass="24358">MDTNNTSVEQIEDGTVDEAAIAVAVAESTSHDEELAYKLQQEEMVGAHSVPVHAVQAAQAEQWGDGLMVYGTAPLLGHPVVLGAQEQRILETFSLGRGIRCIALLDSVILLFDCLLFPIFFVFVWGPICGYFAGQDFRAFYSYLYLLYYAVKITADIAFILFGAWWFFLVLLIDLWIARFVYAFAVMLGQCSDAELEQMREPSPVWNRARPYFIIF</sequence>
<feature type="transmembrane region" description="Helical" evidence="1">
    <location>
        <begin position="108"/>
        <end position="133"/>
    </location>
</feature>
<name>A0A7S2Y004_9STRA</name>